<dbReference type="Proteomes" id="UP000499080">
    <property type="component" value="Unassembled WGS sequence"/>
</dbReference>
<evidence type="ECO:0000313" key="2">
    <source>
        <dbReference type="Proteomes" id="UP000499080"/>
    </source>
</evidence>
<comment type="caution">
    <text evidence="1">The sequence shown here is derived from an EMBL/GenBank/DDBJ whole genome shotgun (WGS) entry which is preliminary data.</text>
</comment>
<dbReference type="AlphaFoldDB" id="A0A4Y2N4T4"/>
<reference evidence="1 2" key="1">
    <citation type="journal article" date="2019" name="Sci. Rep.">
        <title>Orb-weaving spider Araneus ventricosus genome elucidates the spidroin gene catalogue.</title>
        <authorList>
            <person name="Kono N."/>
            <person name="Nakamura H."/>
            <person name="Ohtoshi R."/>
            <person name="Moran D.A.P."/>
            <person name="Shinohara A."/>
            <person name="Yoshida Y."/>
            <person name="Fujiwara M."/>
            <person name="Mori M."/>
            <person name="Tomita M."/>
            <person name="Arakawa K."/>
        </authorList>
    </citation>
    <scope>NUCLEOTIDE SEQUENCE [LARGE SCALE GENOMIC DNA]</scope>
</reference>
<protein>
    <submittedName>
        <fullName evidence="1">Uncharacterized protein</fullName>
    </submittedName>
</protein>
<organism evidence="1 2">
    <name type="scientific">Araneus ventricosus</name>
    <name type="common">Orbweaver spider</name>
    <name type="synonym">Epeira ventricosa</name>
    <dbReference type="NCBI Taxonomy" id="182803"/>
    <lineage>
        <taxon>Eukaryota</taxon>
        <taxon>Metazoa</taxon>
        <taxon>Ecdysozoa</taxon>
        <taxon>Arthropoda</taxon>
        <taxon>Chelicerata</taxon>
        <taxon>Arachnida</taxon>
        <taxon>Araneae</taxon>
        <taxon>Araneomorphae</taxon>
        <taxon>Entelegynae</taxon>
        <taxon>Araneoidea</taxon>
        <taxon>Araneidae</taxon>
        <taxon>Araneus</taxon>
    </lineage>
</organism>
<dbReference type="EMBL" id="BGPR01008298">
    <property type="protein sequence ID" value="GBN32826.1"/>
    <property type="molecule type" value="Genomic_DNA"/>
</dbReference>
<gene>
    <name evidence="1" type="ORF">AVEN_222499_1</name>
</gene>
<proteinExistence type="predicted"/>
<accession>A0A4Y2N4T4</accession>
<name>A0A4Y2N4T4_ARAVE</name>
<evidence type="ECO:0000313" key="1">
    <source>
        <dbReference type="EMBL" id="GBN32826.1"/>
    </source>
</evidence>
<sequence>MTTNVVTLCCQGIQCLMNDSRCNISSTKGGVLVANNGHGPTNPVGGTNYHWKKVTRPPTLLNPQEKKERFEEVFTRVQPMNTDLDDHFGNGDEMKFLENARIMALSLIRTEIWRTFKRILCDVTLCQKATNTRVAETRNLSLFRVLSALQAGELIDSERY</sequence>
<keyword evidence="2" id="KW-1185">Reference proteome</keyword>